<dbReference type="SMART" id="SM00382">
    <property type="entry name" value="AAA"/>
    <property type="match status" value="1"/>
</dbReference>
<organism evidence="8 9">
    <name type="scientific">Candidatus Uhrbacteria bacterium CG_4_9_14_3_um_filter_36_7</name>
    <dbReference type="NCBI Taxonomy" id="1975033"/>
    <lineage>
        <taxon>Bacteria</taxon>
        <taxon>Candidatus Uhriibacteriota</taxon>
    </lineage>
</organism>
<evidence type="ECO:0000256" key="5">
    <source>
        <dbReference type="ARBA" id="ARBA00022741"/>
    </source>
</evidence>
<keyword evidence="5" id="KW-0547">Nucleotide-binding</keyword>
<keyword evidence="6" id="KW-0067">ATP-binding</keyword>
<dbReference type="Gene3D" id="1.10.3710.10">
    <property type="entry name" value="DNA polymerase III clamp loader subunits, C-terminal domain"/>
    <property type="match status" value="1"/>
</dbReference>
<feature type="domain" description="AAA+ ATPase" evidence="7">
    <location>
        <begin position="51"/>
        <end position="168"/>
    </location>
</feature>
<dbReference type="Pfam" id="PF00004">
    <property type="entry name" value="AAA"/>
    <property type="match status" value="1"/>
</dbReference>
<dbReference type="Proteomes" id="UP000229749">
    <property type="component" value="Unassembled WGS sequence"/>
</dbReference>
<dbReference type="FunFam" id="3.40.50.300:FF:000137">
    <property type="entry name" value="Replication-associated recombination protein A"/>
    <property type="match status" value="1"/>
</dbReference>
<dbReference type="PANTHER" id="PTHR13779">
    <property type="entry name" value="WERNER HELICASE-INTERACTING PROTEIN 1 FAMILY MEMBER"/>
    <property type="match status" value="1"/>
</dbReference>
<dbReference type="InterPro" id="IPR003593">
    <property type="entry name" value="AAA+_ATPase"/>
</dbReference>
<dbReference type="Pfam" id="PF12002">
    <property type="entry name" value="MgsA_C"/>
    <property type="match status" value="1"/>
</dbReference>
<dbReference type="Gene3D" id="1.10.8.60">
    <property type="match status" value="1"/>
</dbReference>
<dbReference type="GO" id="GO:0017116">
    <property type="term" value="F:single-stranded DNA helicase activity"/>
    <property type="evidence" value="ECO:0007669"/>
    <property type="project" value="TreeGrafter"/>
</dbReference>
<dbReference type="Gene3D" id="3.40.50.300">
    <property type="entry name" value="P-loop containing nucleotide triphosphate hydrolases"/>
    <property type="match status" value="1"/>
</dbReference>
<dbReference type="SUPFAM" id="SSF52540">
    <property type="entry name" value="P-loop containing nucleoside triphosphate hydrolases"/>
    <property type="match status" value="1"/>
</dbReference>
<dbReference type="InterPro" id="IPR008921">
    <property type="entry name" value="DNA_pol3_clamp-load_cplx_C"/>
</dbReference>
<dbReference type="EMBL" id="PFWS01000002">
    <property type="protein sequence ID" value="PJA47784.1"/>
    <property type="molecule type" value="Genomic_DNA"/>
</dbReference>
<dbReference type="Gene3D" id="1.20.272.10">
    <property type="match status" value="1"/>
</dbReference>
<comment type="function">
    <text evidence="1">DNA-dependent ATPase that plays important roles in cellular responses to stalled DNA replication processes.</text>
</comment>
<dbReference type="InterPro" id="IPR003959">
    <property type="entry name" value="ATPase_AAA_core"/>
</dbReference>
<sequence>MDLFDLKQQKNKEKYAPLSDRLRPKTLETFLGQSHLVGRGQILQQAIEKDELPSMIFWGPPGTGKTTLARIIANLTKSAFIQFSAVHGNVKDIRIILGQAKDRQTFEEKRTILFVDEIHRFNKLQQDAFLPSVEDGTIVLIGATTENPSFEINSALLSRCRVFTFEPLTNQQIQILLQQALTDPKSGFEKLPIEIEEGTLEFLSIVANGDARTALNALELAITISTKKQGKIILEKKTIEKSLQRSSLLYDQQAEQHYNIISALHKSMRGSDPNAALYWLGRMLEAGEDPLFIARRLIRFASEDIGLADPQALVQATTAYQAAHAIGMPEANVVLAQAVVYLSLSPKNNKLYEAYNQVQADIKNLPLENVPLHLRNAPTELMKEQGYGKDYKYNPNVSEEEAKKQTYLPESLQKRKYWE</sequence>
<dbReference type="SUPFAM" id="SSF48019">
    <property type="entry name" value="post-AAA+ oligomerization domain-like"/>
    <property type="match status" value="1"/>
</dbReference>
<dbReference type="Pfam" id="PF16193">
    <property type="entry name" value="AAA_assoc_2"/>
    <property type="match status" value="1"/>
</dbReference>
<dbReference type="AlphaFoldDB" id="A0A2M7XIG6"/>
<evidence type="ECO:0000256" key="6">
    <source>
        <dbReference type="ARBA" id="ARBA00022840"/>
    </source>
</evidence>
<evidence type="ECO:0000313" key="8">
    <source>
        <dbReference type="EMBL" id="PJA47784.1"/>
    </source>
</evidence>
<gene>
    <name evidence="8" type="ORF">CO172_00110</name>
</gene>
<dbReference type="GO" id="GO:0003677">
    <property type="term" value="F:DNA binding"/>
    <property type="evidence" value="ECO:0007669"/>
    <property type="project" value="InterPro"/>
</dbReference>
<dbReference type="CDD" id="cd18139">
    <property type="entry name" value="HLD_clamp_RarA"/>
    <property type="match status" value="1"/>
</dbReference>
<dbReference type="FunFam" id="1.20.272.10:FF:000001">
    <property type="entry name" value="Putative AAA family ATPase"/>
    <property type="match status" value="1"/>
</dbReference>
<dbReference type="GO" id="GO:0005524">
    <property type="term" value="F:ATP binding"/>
    <property type="evidence" value="ECO:0007669"/>
    <property type="project" value="UniProtKB-KW"/>
</dbReference>
<keyword evidence="4" id="KW-0235">DNA replication</keyword>
<dbReference type="InterPro" id="IPR027417">
    <property type="entry name" value="P-loop_NTPase"/>
</dbReference>
<evidence type="ECO:0000256" key="3">
    <source>
        <dbReference type="ARBA" id="ARBA00020776"/>
    </source>
</evidence>
<dbReference type="InterPro" id="IPR032423">
    <property type="entry name" value="AAA_assoc_2"/>
</dbReference>
<dbReference type="InterPro" id="IPR051314">
    <property type="entry name" value="AAA_ATPase_RarA/MGS1/WRNIP1"/>
</dbReference>
<name>A0A2M7XIG6_9BACT</name>
<evidence type="ECO:0000256" key="1">
    <source>
        <dbReference type="ARBA" id="ARBA00002393"/>
    </source>
</evidence>
<dbReference type="InterPro" id="IPR021886">
    <property type="entry name" value="MgsA_C"/>
</dbReference>
<comment type="similarity">
    <text evidence="2">Belongs to the AAA ATPase family. RarA/MGS1/WRNIP1 subfamily.</text>
</comment>
<evidence type="ECO:0000313" key="9">
    <source>
        <dbReference type="Proteomes" id="UP000229749"/>
    </source>
</evidence>
<comment type="caution">
    <text evidence="8">The sequence shown here is derived from an EMBL/GenBank/DDBJ whole genome shotgun (WGS) entry which is preliminary data.</text>
</comment>
<dbReference type="CDD" id="cd00009">
    <property type="entry name" value="AAA"/>
    <property type="match status" value="1"/>
</dbReference>
<proteinExistence type="inferred from homology"/>
<evidence type="ECO:0000256" key="4">
    <source>
        <dbReference type="ARBA" id="ARBA00022705"/>
    </source>
</evidence>
<accession>A0A2M7XIG6</accession>
<evidence type="ECO:0000256" key="2">
    <source>
        <dbReference type="ARBA" id="ARBA00008959"/>
    </source>
</evidence>
<reference evidence="9" key="1">
    <citation type="submission" date="2017-09" db="EMBL/GenBank/DDBJ databases">
        <title>Depth-based differentiation of microbial function through sediment-hosted aquifers and enrichment of novel symbionts in the deep terrestrial subsurface.</title>
        <authorList>
            <person name="Probst A.J."/>
            <person name="Ladd B."/>
            <person name="Jarett J.K."/>
            <person name="Geller-Mcgrath D.E."/>
            <person name="Sieber C.M.K."/>
            <person name="Emerson J.B."/>
            <person name="Anantharaman K."/>
            <person name="Thomas B.C."/>
            <person name="Malmstrom R."/>
            <person name="Stieglmeier M."/>
            <person name="Klingl A."/>
            <person name="Woyke T."/>
            <person name="Ryan C.M."/>
            <person name="Banfield J.F."/>
        </authorList>
    </citation>
    <scope>NUCLEOTIDE SEQUENCE [LARGE SCALE GENOMIC DNA]</scope>
</reference>
<dbReference type="GO" id="GO:0016887">
    <property type="term" value="F:ATP hydrolysis activity"/>
    <property type="evidence" value="ECO:0007669"/>
    <property type="project" value="InterPro"/>
</dbReference>
<evidence type="ECO:0000259" key="7">
    <source>
        <dbReference type="SMART" id="SM00382"/>
    </source>
</evidence>
<dbReference type="FunFam" id="1.10.8.60:FF:000029">
    <property type="entry name" value="Replication-associated recombination protein A"/>
    <property type="match status" value="1"/>
</dbReference>
<protein>
    <recommendedName>
        <fullName evidence="3">Replication-associated recombination protein A</fullName>
    </recommendedName>
</protein>
<dbReference type="GO" id="GO:0006261">
    <property type="term" value="P:DNA-templated DNA replication"/>
    <property type="evidence" value="ECO:0007669"/>
    <property type="project" value="TreeGrafter"/>
</dbReference>
<dbReference type="GO" id="GO:0000731">
    <property type="term" value="P:DNA synthesis involved in DNA repair"/>
    <property type="evidence" value="ECO:0007669"/>
    <property type="project" value="TreeGrafter"/>
</dbReference>
<dbReference type="PANTHER" id="PTHR13779:SF7">
    <property type="entry name" value="ATPASE WRNIP1"/>
    <property type="match status" value="1"/>
</dbReference>
<dbReference type="GO" id="GO:0008047">
    <property type="term" value="F:enzyme activator activity"/>
    <property type="evidence" value="ECO:0007669"/>
    <property type="project" value="TreeGrafter"/>
</dbReference>